<keyword evidence="4" id="KW-1185">Reference proteome</keyword>
<evidence type="ECO:0000256" key="2">
    <source>
        <dbReference type="SAM" id="MobiDB-lite"/>
    </source>
</evidence>
<comment type="caution">
    <text evidence="3">The sequence shown here is derived from an EMBL/GenBank/DDBJ whole genome shotgun (WGS) entry which is preliminary data.</text>
</comment>
<evidence type="ECO:0008006" key="5">
    <source>
        <dbReference type="Google" id="ProtNLM"/>
    </source>
</evidence>
<keyword evidence="1" id="KW-0175">Coiled coil</keyword>
<feature type="compositionally biased region" description="Low complexity" evidence="2">
    <location>
        <begin position="101"/>
        <end position="116"/>
    </location>
</feature>
<dbReference type="Proteomes" id="UP000774617">
    <property type="component" value="Unassembled WGS sequence"/>
</dbReference>
<organism evidence="3 4">
    <name type="scientific">Macrophomina phaseolina</name>
    <dbReference type="NCBI Taxonomy" id="35725"/>
    <lineage>
        <taxon>Eukaryota</taxon>
        <taxon>Fungi</taxon>
        <taxon>Dikarya</taxon>
        <taxon>Ascomycota</taxon>
        <taxon>Pezizomycotina</taxon>
        <taxon>Dothideomycetes</taxon>
        <taxon>Dothideomycetes incertae sedis</taxon>
        <taxon>Botryosphaeriales</taxon>
        <taxon>Botryosphaeriaceae</taxon>
        <taxon>Macrophomina</taxon>
    </lineage>
</organism>
<dbReference type="EMBL" id="JAGTJR010000068">
    <property type="protein sequence ID" value="KAH7018754.1"/>
    <property type="molecule type" value="Genomic_DNA"/>
</dbReference>
<protein>
    <recommendedName>
        <fullName evidence="5">Apolipoprotein/apolipophorin</fullName>
    </recommendedName>
</protein>
<evidence type="ECO:0000313" key="4">
    <source>
        <dbReference type="Proteomes" id="UP000774617"/>
    </source>
</evidence>
<proteinExistence type="predicted"/>
<evidence type="ECO:0000256" key="1">
    <source>
        <dbReference type="SAM" id="Coils"/>
    </source>
</evidence>
<name>A0ABQ8FS24_9PEZI</name>
<evidence type="ECO:0000313" key="3">
    <source>
        <dbReference type="EMBL" id="KAH7018754.1"/>
    </source>
</evidence>
<gene>
    <name evidence="3" type="ORF">B0J12DRAFT_688126</name>
</gene>
<accession>A0ABQ8FS24</accession>
<reference evidence="3 4" key="1">
    <citation type="journal article" date="2021" name="Nat. Commun.">
        <title>Genetic determinants of endophytism in the Arabidopsis root mycobiome.</title>
        <authorList>
            <person name="Mesny F."/>
            <person name="Miyauchi S."/>
            <person name="Thiergart T."/>
            <person name="Pickel B."/>
            <person name="Atanasova L."/>
            <person name="Karlsson M."/>
            <person name="Huettel B."/>
            <person name="Barry K.W."/>
            <person name="Haridas S."/>
            <person name="Chen C."/>
            <person name="Bauer D."/>
            <person name="Andreopoulos W."/>
            <person name="Pangilinan J."/>
            <person name="LaButti K."/>
            <person name="Riley R."/>
            <person name="Lipzen A."/>
            <person name="Clum A."/>
            <person name="Drula E."/>
            <person name="Henrissat B."/>
            <person name="Kohler A."/>
            <person name="Grigoriev I.V."/>
            <person name="Martin F.M."/>
            <person name="Hacquard S."/>
        </authorList>
    </citation>
    <scope>NUCLEOTIDE SEQUENCE [LARGE SCALE GENOMIC DNA]</scope>
    <source>
        <strain evidence="3 4">MPI-SDFR-AT-0080</strain>
    </source>
</reference>
<feature type="region of interest" description="Disordered" evidence="2">
    <location>
        <begin position="80"/>
        <end position="116"/>
    </location>
</feature>
<feature type="coiled-coil region" evidence="1">
    <location>
        <begin position="444"/>
        <end position="472"/>
    </location>
</feature>
<sequence length="473" mass="51812">MTSQCRCGHFVPFSARAPQAWPLDAVRHYDAPGKPLKGSAYLYARLSPSCQLLVAFHPHISPSTTLTAVMYASRLSTRSAQAAKPRNLTRAARNARFQSTSSGPSPNANPGSHPGVTGAVAGGASALVVGYAWYHFSGVKSAVQTSQQIRDYANSGVQKLKESTPEPNEALNYLRSTASSYAAFVPGAKQYVDGAFDQLDAIRQKHGDEVDKIVRDAYTELQGVAKGGLSLDNAQKAWVILQKHLKRIGRLAGDAAQDIIDQNPQLKDKVGGSLDQLRQMGEQYGPEAKKQVDQTWDQISDIVKGGVSVDTADKIKNLVQERREALKKAGDEAWQKGLEQAKPYLDKNPKVKELIENNADALKQGNLKELWDTVREATNSGDVQKIQEKIQSQVDKVKSQGFGGLEQYFNMIPGGSQILPKLQLLQEVAQKRGKDAEQLLKETGDELTQVLNQKAEKAQKLKEEAKEDAEKKR</sequence>
<dbReference type="SUPFAM" id="SSF69989">
    <property type="entry name" value="C-terminal domain of PLC-beta"/>
    <property type="match status" value="1"/>
</dbReference>